<organism evidence="4 5">
    <name type="scientific">Methanoculleus frigidifontis</name>
    <dbReference type="NCBI Taxonomy" id="2584085"/>
    <lineage>
        <taxon>Archaea</taxon>
        <taxon>Methanobacteriati</taxon>
        <taxon>Methanobacteriota</taxon>
        <taxon>Stenosarchaea group</taxon>
        <taxon>Methanomicrobia</taxon>
        <taxon>Methanomicrobiales</taxon>
        <taxon>Methanomicrobiaceae</taxon>
        <taxon>Methanoculleus</taxon>
    </lineage>
</organism>
<keyword evidence="2" id="KW-0547">Nucleotide-binding</keyword>
<evidence type="ECO:0000256" key="2">
    <source>
        <dbReference type="PROSITE-ProRule" id="PRU00409"/>
    </source>
</evidence>
<accession>A0ABT8ME96</accession>
<dbReference type="PANTHER" id="PTHR23132:SF14">
    <property type="entry name" value="ATP-GRASP DOMAIN-CONTAINING PROTEIN"/>
    <property type="match status" value="1"/>
</dbReference>
<dbReference type="Gene3D" id="3.40.50.20">
    <property type="match status" value="1"/>
</dbReference>
<proteinExistence type="predicted"/>
<keyword evidence="2" id="KW-0067">ATP-binding</keyword>
<dbReference type="InterPro" id="IPR005479">
    <property type="entry name" value="CPAse_ATP-bd"/>
</dbReference>
<comment type="cofactor">
    <cofactor evidence="1">
        <name>Mn(2+)</name>
        <dbReference type="ChEBI" id="CHEBI:29035"/>
    </cofactor>
</comment>
<comment type="caution">
    <text evidence="4">The sequence shown here is derived from an EMBL/GenBank/DDBJ whole genome shotgun (WGS) entry which is preliminary data.</text>
</comment>
<protein>
    <submittedName>
        <fullName evidence="4">ATP-grasp domain-containing protein</fullName>
    </submittedName>
</protein>
<dbReference type="InterPro" id="IPR011761">
    <property type="entry name" value="ATP-grasp"/>
</dbReference>
<evidence type="ECO:0000313" key="4">
    <source>
        <dbReference type="EMBL" id="MDN7026234.1"/>
    </source>
</evidence>
<dbReference type="Pfam" id="PF21360">
    <property type="entry name" value="PylC-like_N"/>
    <property type="match status" value="1"/>
</dbReference>
<dbReference type="SUPFAM" id="SSF56059">
    <property type="entry name" value="Glutathione synthetase ATP-binding domain-like"/>
    <property type="match status" value="1"/>
</dbReference>
<gene>
    <name evidence="4" type="ORF">FGU65_15335</name>
</gene>
<keyword evidence="5" id="KW-1185">Reference proteome</keyword>
<dbReference type="Pfam" id="PF15632">
    <property type="entry name" value="ATPgrasp_Ter"/>
    <property type="match status" value="1"/>
</dbReference>
<name>A0ABT8ME96_9EURY</name>
<dbReference type="Proteomes" id="UP001168338">
    <property type="component" value="Unassembled WGS sequence"/>
</dbReference>
<evidence type="ECO:0000256" key="1">
    <source>
        <dbReference type="ARBA" id="ARBA00001936"/>
    </source>
</evidence>
<dbReference type="Gene3D" id="3.30.470.20">
    <property type="entry name" value="ATP-grasp fold, B domain"/>
    <property type="match status" value="1"/>
</dbReference>
<dbReference type="InterPro" id="IPR048764">
    <property type="entry name" value="PylC_N"/>
</dbReference>
<reference evidence="4" key="1">
    <citation type="submission" date="2019-05" db="EMBL/GenBank/DDBJ databases">
        <title>Methanoculleus sp. FWC-SCC1, a methanogenic archaeon isolated from deep marine cold seep.</title>
        <authorList>
            <person name="Chen Y.-W."/>
            <person name="Chen S.-C."/>
            <person name="Teng N.-H."/>
            <person name="Lai M.-C."/>
        </authorList>
    </citation>
    <scope>NUCLEOTIDE SEQUENCE</scope>
    <source>
        <strain evidence="4">FWC-SCC1</strain>
    </source>
</reference>
<dbReference type="PROSITE" id="PS50975">
    <property type="entry name" value="ATP_GRASP"/>
    <property type="match status" value="1"/>
</dbReference>
<dbReference type="PROSITE" id="PS00867">
    <property type="entry name" value="CPSASE_2"/>
    <property type="match status" value="1"/>
</dbReference>
<evidence type="ECO:0000259" key="3">
    <source>
        <dbReference type="PROSITE" id="PS50975"/>
    </source>
</evidence>
<evidence type="ECO:0000313" key="5">
    <source>
        <dbReference type="Proteomes" id="UP001168338"/>
    </source>
</evidence>
<feature type="domain" description="ATP-grasp" evidence="3">
    <location>
        <begin position="117"/>
        <end position="298"/>
    </location>
</feature>
<dbReference type="PANTHER" id="PTHR23132">
    <property type="entry name" value="D-ALANINE--D-ALANINE LIGASE"/>
    <property type="match status" value="1"/>
</dbReference>
<dbReference type="EMBL" id="VCYH01000020">
    <property type="protein sequence ID" value="MDN7026234.1"/>
    <property type="molecule type" value="Genomic_DNA"/>
</dbReference>
<dbReference type="RefSeq" id="WP_301665441.1">
    <property type="nucleotide sequence ID" value="NZ_VCYH01000020.1"/>
</dbReference>
<sequence>MSPIIPVLITSGSSQMAVSAIKCLNLSKLVQVYVVDGDISCPGIHLADNYRIVKSFEQEHRIVEETIKICQEENIPVVIPGLHPHIEIFSRNLEIFEKLGIQVIVSTYDAIMCTIDKLVAHRKLKDSIPFAKTYTYNQVCECSSSIKYPIIMKPRNGCGSVNILYINSSRDFEYYTSKFTGKLDKYIFQEYIEGREFTVDILCDKNGNCISTVPRVRTQIQNGVTYRGKTIDHQILKEIGHKLAKSIQFFGPINYQAIEESHSKEVKIIEINPRISGTIILTAEAGVNMPLLAIKIALGLEIDTDELKFQPETQIIRYWEERFLFPS</sequence>